<accession>A0A7J7IS73</accession>
<feature type="region of interest" description="Disordered" evidence="1">
    <location>
        <begin position="20"/>
        <end position="39"/>
    </location>
</feature>
<feature type="compositionally biased region" description="Basic and acidic residues" evidence="1">
    <location>
        <begin position="22"/>
        <end position="39"/>
    </location>
</feature>
<evidence type="ECO:0000313" key="2">
    <source>
        <dbReference type="EMBL" id="KAF6005407.1"/>
    </source>
</evidence>
<dbReference type="EMBL" id="VWRR01000001">
    <property type="protein sequence ID" value="KAF6005407.1"/>
    <property type="molecule type" value="Genomic_DNA"/>
</dbReference>
<dbReference type="Proteomes" id="UP000530660">
    <property type="component" value="Unassembled WGS sequence"/>
</dbReference>
<organism evidence="2 3">
    <name type="scientific">Cyanidiococcus yangmingshanensis</name>
    <dbReference type="NCBI Taxonomy" id="2690220"/>
    <lineage>
        <taxon>Eukaryota</taxon>
        <taxon>Rhodophyta</taxon>
        <taxon>Bangiophyceae</taxon>
        <taxon>Cyanidiales</taxon>
        <taxon>Cyanidiaceae</taxon>
        <taxon>Cyanidiococcus</taxon>
    </lineage>
</organism>
<gene>
    <name evidence="2" type="ORF">F1559_004919</name>
</gene>
<sequence length="140" mass="16117">MSVPLMWRINRHWQRWFSATKGAHDSGKKGSSRREEVRPENLEKLATALAPQKVTLEFSEEVLARGAELARAYSKQCLRREAELQRRLVRLARSRDAAVAELPPDQQVLARELDLSVPKRPRWIPTETPPIPNFRRGAVE</sequence>
<name>A0A7J7IS73_9RHOD</name>
<keyword evidence="3" id="KW-1185">Reference proteome</keyword>
<reference evidence="2 3" key="1">
    <citation type="journal article" date="2020" name="J. Phycol.">
        <title>Comparative genome analysis reveals Cyanidiococcus gen. nov., a new extremophilic red algal genus sister to Cyanidioschyzon (Cyanidioschyzonaceae, Rhodophyta).</title>
        <authorList>
            <person name="Liu S.-L."/>
            <person name="Chiang Y.-R."/>
            <person name="Yoon H.S."/>
            <person name="Fu H.-Y."/>
        </authorList>
    </citation>
    <scope>NUCLEOTIDE SEQUENCE [LARGE SCALE GENOMIC DNA]</scope>
    <source>
        <strain evidence="2 3">THAL066</strain>
    </source>
</reference>
<dbReference type="AlphaFoldDB" id="A0A7J7IS73"/>
<protein>
    <submittedName>
        <fullName evidence="2">Uncharacterized protein</fullName>
    </submittedName>
</protein>
<evidence type="ECO:0000313" key="3">
    <source>
        <dbReference type="Proteomes" id="UP000530660"/>
    </source>
</evidence>
<proteinExistence type="predicted"/>
<evidence type="ECO:0000256" key="1">
    <source>
        <dbReference type="SAM" id="MobiDB-lite"/>
    </source>
</evidence>
<feature type="region of interest" description="Disordered" evidence="1">
    <location>
        <begin position="120"/>
        <end position="140"/>
    </location>
</feature>
<comment type="caution">
    <text evidence="2">The sequence shown here is derived from an EMBL/GenBank/DDBJ whole genome shotgun (WGS) entry which is preliminary data.</text>
</comment>